<evidence type="ECO:0000313" key="5">
    <source>
        <dbReference type="Proteomes" id="UP000239772"/>
    </source>
</evidence>
<proteinExistence type="predicted"/>
<feature type="non-terminal residue" evidence="4">
    <location>
        <position position="150"/>
    </location>
</feature>
<dbReference type="InterPro" id="IPR001789">
    <property type="entry name" value="Sig_transdc_resp-reg_receiver"/>
</dbReference>
<keyword evidence="5" id="KW-1185">Reference proteome</keyword>
<protein>
    <submittedName>
        <fullName evidence="4">DNA-binding response regulator</fullName>
    </submittedName>
</protein>
<dbReference type="PANTHER" id="PTHR43214">
    <property type="entry name" value="TWO-COMPONENT RESPONSE REGULATOR"/>
    <property type="match status" value="1"/>
</dbReference>
<comment type="caution">
    <text evidence="4">The sequence shown here is derived from an EMBL/GenBank/DDBJ whole genome shotgun (WGS) entry which is preliminary data.</text>
</comment>
<name>A0A2T1HL64_9HYPH</name>
<sequence length="150" mass="16165">MRPIRVFLVDDHPVILAGIRALLAEDPDFDLVGDAPDGEKARDMINSIRPEVAVIDISVPKLNGADLARALTETCPEVKILVLTVHEDRAYVRRLMDAGARGYVLKRSAADDLPRALRAVADGGLYLDPQVAEIALVRDGDAVSAERGTG</sequence>
<dbReference type="Proteomes" id="UP000239772">
    <property type="component" value="Unassembled WGS sequence"/>
</dbReference>
<dbReference type="Pfam" id="PF00072">
    <property type="entry name" value="Response_reg"/>
    <property type="match status" value="1"/>
</dbReference>
<reference evidence="5" key="1">
    <citation type="submission" date="2018-03" db="EMBL/GenBank/DDBJ databases">
        <authorList>
            <person name="Sun L."/>
            <person name="Liu H."/>
            <person name="Chen W."/>
            <person name="Huang K."/>
            <person name="Liu W."/>
            <person name="Gao X."/>
        </authorList>
    </citation>
    <scope>NUCLEOTIDE SEQUENCE [LARGE SCALE GENOMIC DNA]</scope>
    <source>
        <strain evidence="5">SH9</strain>
    </source>
</reference>
<keyword evidence="2" id="KW-0597">Phosphoprotein</keyword>
<dbReference type="Gene3D" id="3.40.50.2300">
    <property type="match status" value="1"/>
</dbReference>
<organism evidence="4 5">
    <name type="scientific">Alsobacter soli</name>
    <dbReference type="NCBI Taxonomy" id="2109933"/>
    <lineage>
        <taxon>Bacteria</taxon>
        <taxon>Pseudomonadati</taxon>
        <taxon>Pseudomonadota</taxon>
        <taxon>Alphaproteobacteria</taxon>
        <taxon>Hyphomicrobiales</taxon>
        <taxon>Alsobacteraceae</taxon>
        <taxon>Alsobacter</taxon>
    </lineage>
</organism>
<dbReference type="EMBL" id="PVZS01000076">
    <property type="protein sequence ID" value="PSC02396.1"/>
    <property type="molecule type" value="Genomic_DNA"/>
</dbReference>
<evidence type="ECO:0000256" key="1">
    <source>
        <dbReference type="ARBA" id="ARBA00023125"/>
    </source>
</evidence>
<dbReference type="OrthoDB" id="9814495at2"/>
<dbReference type="InterPro" id="IPR058245">
    <property type="entry name" value="NreC/VraR/RcsB-like_REC"/>
</dbReference>
<dbReference type="CDD" id="cd17535">
    <property type="entry name" value="REC_NarL-like"/>
    <property type="match status" value="1"/>
</dbReference>
<dbReference type="AlphaFoldDB" id="A0A2T1HL64"/>
<feature type="modified residue" description="4-aspartylphosphate" evidence="2">
    <location>
        <position position="56"/>
    </location>
</feature>
<dbReference type="InterPro" id="IPR011006">
    <property type="entry name" value="CheY-like_superfamily"/>
</dbReference>
<dbReference type="RefSeq" id="WP_106340867.1">
    <property type="nucleotide sequence ID" value="NZ_PVZS01000076.1"/>
</dbReference>
<dbReference type="GO" id="GO:0000160">
    <property type="term" value="P:phosphorelay signal transduction system"/>
    <property type="evidence" value="ECO:0007669"/>
    <property type="project" value="InterPro"/>
</dbReference>
<dbReference type="SUPFAM" id="SSF52172">
    <property type="entry name" value="CheY-like"/>
    <property type="match status" value="1"/>
</dbReference>
<evidence type="ECO:0000259" key="3">
    <source>
        <dbReference type="PROSITE" id="PS50110"/>
    </source>
</evidence>
<dbReference type="PROSITE" id="PS50110">
    <property type="entry name" value="RESPONSE_REGULATORY"/>
    <property type="match status" value="1"/>
</dbReference>
<feature type="domain" description="Response regulatory" evidence="3">
    <location>
        <begin position="5"/>
        <end position="121"/>
    </location>
</feature>
<dbReference type="InterPro" id="IPR039420">
    <property type="entry name" value="WalR-like"/>
</dbReference>
<dbReference type="SMART" id="SM00448">
    <property type="entry name" value="REC"/>
    <property type="match status" value="1"/>
</dbReference>
<evidence type="ECO:0000313" key="4">
    <source>
        <dbReference type="EMBL" id="PSC02396.1"/>
    </source>
</evidence>
<evidence type="ECO:0000256" key="2">
    <source>
        <dbReference type="PROSITE-ProRule" id="PRU00169"/>
    </source>
</evidence>
<dbReference type="PANTHER" id="PTHR43214:SF43">
    <property type="entry name" value="TWO-COMPONENT RESPONSE REGULATOR"/>
    <property type="match status" value="1"/>
</dbReference>
<dbReference type="GO" id="GO:0003677">
    <property type="term" value="F:DNA binding"/>
    <property type="evidence" value="ECO:0007669"/>
    <property type="project" value="UniProtKB-KW"/>
</dbReference>
<accession>A0A2T1HL64</accession>
<gene>
    <name evidence="4" type="ORF">SLNSH_24325</name>
</gene>
<keyword evidence="1 4" id="KW-0238">DNA-binding</keyword>